<evidence type="ECO:0000256" key="27">
    <source>
        <dbReference type="RuleBase" id="RU362125"/>
    </source>
</evidence>
<evidence type="ECO:0000256" key="6">
    <source>
        <dbReference type="ARBA" id="ARBA00022553"/>
    </source>
</evidence>
<keyword evidence="9" id="KW-0276">Fatty acid metabolism</keyword>
<dbReference type="Gene3D" id="2.40.110.10">
    <property type="entry name" value="Butyryl-CoA Dehydrogenase, subunit A, domain 2"/>
    <property type="match status" value="1"/>
</dbReference>
<comment type="subunit">
    <text evidence="5">Homotetramer.</text>
</comment>
<dbReference type="FunFam" id="1.20.140.10:FF:000002">
    <property type="entry name" value="Acyl-CoA dehydrogenase short/branched chain"/>
    <property type="match status" value="1"/>
</dbReference>
<comment type="pathway">
    <text evidence="15">Amino-acid degradation; L-isoleucine degradation.</text>
</comment>
<dbReference type="GO" id="GO:0003853">
    <property type="term" value="F:short-chain 2-methyl fatty acyl-CoA dehydrogenase activity"/>
    <property type="evidence" value="ECO:0007669"/>
    <property type="project" value="UniProtKB-EC"/>
</dbReference>
<comment type="catalytic activity">
    <reaction evidence="21">
        <text>valproyl-CoA + oxidized [electron-transfer flavoprotein] + H(+) = (2E)-2-propylpent-2-enoyl-CoA + reduced [electron-transfer flavoprotein]</text>
        <dbReference type="Rhea" id="RHEA:65344"/>
        <dbReference type="Rhea" id="RHEA-COMP:10685"/>
        <dbReference type="Rhea" id="RHEA-COMP:10686"/>
        <dbReference type="ChEBI" id="CHEBI:15378"/>
        <dbReference type="ChEBI" id="CHEBI:57692"/>
        <dbReference type="ChEBI" id="CHEBI:58307"/>
        <dbReference type="ChEBI" id="CHEBI:156457"/>
        <dbReference type="ChEBI" id="CHEBI:156458"/>
    </reaction>
    <physiologicalReaction direction="left-to-right" evidence="21">
        <dbReference type="Rhea" id="RHEA:65345"/>
    </physiologicalReaction>
</comment>
<comment type="catalytic activity">
    <reaction evidence="26">
        <text>2-methylpropanoyl-CoA + oxidized [electron-transfer flavoprotein] + H(+) = 2-methylpropenoyl-CoA + reduced [electron-transfer flavoprotein]</text>
        <dbReference type="Rhea" id="RHEA:44180"/>
        <dbReference type="Rhea" id="RHEA-COMP:10685"/>
        <dbReference type="Rhea" id="RHEA-COMP:10686"/>
        <dbReference type="ChEBI" id="CHEBI:15378"/>
        <dbReference type="ChEBI" id="CHEBI:57338"/>
        <dbReference type="ChEBI" id="CHEBI:57692"/>
        <dbReference type="ChEBI" id="CHEBI:58307"/>
        <dbReference type="ChEBI" id="CHEBI:62500"/>
    </reaction>
    <physiologicalReaction direction="left-to-right" evidence="26">
        <dbReference type="Rhea" id="RHEA:44181"/>
    </physiologicalReaction>
</comment>
<dbReference type="InterPro" id="IPR006091">
    <property type="entry name" value="Acyl-CoA_Oxase/DH_mid-dom"/>
</dbReference>
<evidence type="ECO:0000256" key="16">
    <source>
        <dbReference type="ARBA" id="ARBA00039036"/>
    </source>
</evidence>
<evidence type="ECO:0000256" key="14">
    <source>
        <dbReference type="ARBA" id="ARBA00023128"/>
    </source>
</evidence>
<keyword evidence="6" id="KW-0597">Phosphoprotein</keyword>
<protein>
    <recommendedName>
        <fullName evidence="17">Short/branched chain specific acyl-CoA dehydrogenase, mitochondrial</fullName>
        <ecNumber evidence="16">1.3.8.5</ecNumber>
    </recommendedName>
    <alternativeName>
        <fullName evidence="19">2-methyl branched chain acyl-CoA dehydrogenase</fullName>
    </alternativeName>
    <alternativeName>
        <fullName evidence="18">2-methylbutyryl-coenzyme A dehydrogenase</fullName>
    </alternativeName>
</protein>
<evidence type="ECO:0000256" key="10">
    <source>
        <dbReference type="ARBA" id="ARBA00022946"/>
    </source>
</evidence>
<dbReference type="InterPro" id="IPR036250">
    <property type="entry name" value="AcylCo_DH-like_C"/>
</dbReference>
<evidence type="ECO:0000256" key="11">
    <source>
        <dbReference type="ARBA" id="ARBA00022990"/>
    </source>
</evidence>
<keyword evidence="11" id="KW-0007">Acetylation</keyword>
<organism evidence="31">
    <name type="scientific">Neobodo designis</name>
    <name type="common">Flagellated protozoan</name>
    <name type="synonym">Bodo designis</name>
    <dbReference type="NCBI Taxonomy" id="312471"/>
    <lineage>
        <taxon>Eukaryota</taxon>
        <taxon>Discoba</taxon>
        <taxon>Euglenozoa</taxon>
        <taxon>Kinetoplastea</taxon>
        <taxon>Metakinetoplastina</taxon>
        <taxon>Neobodonida</taxon>
        <taxon>Neobodo</taxon>
    </lineage>
</organism>
<dbReference type="PANTHER" id="PTHR43884">
    <property type="entry name" value="ACYL-COA DEHYDROGENASE"/>
    <property type="match status" value="1"/>
</dbReference>
<evidence type="ECO:0000256" key="3">
    <source>
        <dbReference type="ARBA" id="ARBA00005198"/>
    </source>
</evidence>
<dbReference type="InterPro" id="IPR009100">
    <property type="entry name" value="AcylCoA_DH/oxidase_NM_dom_sf"/>
</dbReference>
<keyword evidence="13" id="KW-0443">Lipid metabolism</keyword>
<dbReference type="Pfam" id="PF02771">
    <property type="entry name" value="Acyl-CoA_dh_N"/>
    <property type="match status" value="1"/>
</dbReference>
<dbReference type="InterPro" id="IPR013786">
    <property type="entry name" value="AcylCoA_DH/ox_N"/>
</dbReference>
<comment type="catalytic activity">
    <reaction evidence="25">
        <text>(2S)-2-methylbutanoyl-CoA + oxidized [electron-transfer flavoprotein] + H(+) = (2E)-2-methylbut-2-enoyl-CoA + reduced [electron-transfer flavoprotein]</text>
        <dbReference type="Rhea" id="RHEA:48256"/>
        <dbReference type="Rhea" id="RHEA-COMP:10685"/>
        <dbReference type="Rhea" id="RHEA-COMP:10686"/>
        <dbReference type="ChEBI" id="CHEBI:15378"/>
        <dbReference type="ChEBI" id="CHEBI:57337"/>
        <dbReference type="ChEBI" id="CHEBI:57692"/>
        <dbReference type="ChEBI" id="CHEBI:58307"/>
        <dbReference type="ChEBI" id="CHEBI:88166"/>
    </reaction>
    <physiologicalReaction direction="left-to-right" evidence="25">
        <dbReference type="Rhea" id="RHEA:48257"/>
    </physiologicalReaction>
</comment>
<sequence length="406" mass="44772">MRRVASRCVAAAAAAQTRTCVATPCTKLLDDEKMLVENVREFAQKVIKPKVREMDEAQKMDPAIIQQCFENGLMGIEVPEKNQGTGMSFFASVLAIEELAKVDGAVSVMVDVQNTLVNNIFFNFANEEQRAKYLPMLARDTVGCFCLTEPGSGSDAFALKTRAEKKGDDYVINGSKIYITNAGEANLFLVMANVDPSKGYKGITCFVVDKRVHKGVKIGRKENKMGIRASSTCEVIFEDVVVPKENIVLSEGRGYKIAIEALNEGRIGIGAQMVGIAQGALDTAMPYLFERKQFGQYIGDFQGMQFQYAQASMDIHAARLMVYNAGRKKMAGEAFVEDAAMAKLFASQVAERTASKAIEWMGGNGFIKEYDAEKFYRDAKIGAIYEGTTNIQLHTLAKFVKDRYTK</sequence>
<dbReference type="AlphaFoldDB" id="A0A7S1PNA5"/>
<evidence type="ECO:0000256" key="22">
    <source>
        <dbReference type="ARBA" id="ARBA00048592"/>
    </source>
</evidence>
<evidence type="ECO:0000259" key="30">
    <source>
        <dbReference type="Pfam" id="PF02771"/>
    </source>
</evidence>
<evidence type="ECO:0000256" key="19">
    <source>
        <dbReference type="ARBA" id="ARBA00042821"/>
    </source>
</evidence>
<evidence type="ECO:0000256" key="26">
    <source>
        <dbReference type="ARBA" id="ARBA00051903"/>
    </source>
</evidence>
<keyword evidence="7 27" id="KW-0285">Flavoprotein</keyword>
<accession>A0A7S1PNA5</accession>
<dbReference type="PANTHER" id="PTHR43884:SF1">
    <property type="entry name" value="SHORT_BRANCHED CHAIN SPECIFIC ACYL-COA DEHYDROGENASE, MITOCHONDRIAL"/>
    <property type="match status" value="1"/>
</dbReference>
<name>A0A7S1PNA5_NEODS</name>
<comment type="catalytic activity">
    <reaction evidence="23">
        <text>butanoyl-CoA + oxidized [electron-transfer flavoprotein] + H(+) = (2E)-butenoyl-CoA + reduced [electron-transfer flavoprotein]</text>
        <dbReference type="Rhea" id="RHEA:24004"/>
        <dbReference type="Rhea" id="RHEA-COMP:10685"/>
        <dbReference type="Rhea" id="RHEA-COMP:10686"/>
        <dbReference type="ChEBI" id="CHEBI:15378"/>
        <dbReference type="ChEBI" id="CHEBI:57332"/>
        <dbReference type="ChEBI" id="CHEBI:57371"/>
        <dbReference type="ChEBI" id="CHEBI:57692"/>
        <dbReference type="ChEBI" id="CHEBI:58307"/>
    </reaction>
    <physiologicalReaction direction="left-to-right" evidence="23">
        <dbReference type="Rhea" id="RHEA:24005"/>
    </physiologicalReaction>
</comment>
<comment type="subcellular location">
    <subcellularLocation>
        <location evidence="2">Mitochondrion matrix</location>
    </subcellularLocation>
</comment>
<evidence type="ECO:0000256" key="18">
    <source>
        <dbReference type="ARBA" id="ARBA00041537"/>
    </source>
</evidence>
<dbReference type="SUPFAM" id="SSF56645">
    <property type="entry name" value="Acyl-CoA dehydrogenase NM domain-like"/>
    <property type="match status" value="1"/>
</dbReference>
<evidence type="ECO:0000256" key="8">
    <source>
        <dbReference type="ARBA" id="ARBA00022827"/>
    </source>
</evidence>
<dbReference type="FunFam" id="1.10.540.10:FF:000012">
    <property type="entry name" value="Acyl-CoA dehydrogenase short/branched chain"/>
    <property type="match status" value="1"/>
</dbReference>
<dbReference type="GO" id="GO:0050660">
    <property type="term" value="F:flavin adenine dinucleotide binding"/>
    <property type="evidence" value="ECO:0007669"/>
    <property type="project" value="InterPro"/>
</dbReference>
<evidence type="ECO:0000313" key="31">
    <source>
        <dbReference type="EMBL" id="CAD9094173.1"/>
    </source>
</evidence>
<dbReference type="InterPro" id="IPR037069">
    <property type="entry name" value="AcylCoA_DH/ox_N_sf"/>
</dbReference>
<dbReference type="Gene3D" id="1.10.540.10">
    <property type="entry name" value="Acyl-CoA dehydrogenase/oxidase, N-terminal domain"/>
    <property type="match status" value="1"/>
</dbReference>
<reference evidence="31" key="1">
    <citation type="submission" date="2021-01" db="EMBL/GenBank/DDBJ databases">
        <authorList>
            <person name="Corre E."/>
            <person name="Pelletier E."/>
            <person name="Niang G."/>
            <person name="Scheremetjew M."/>
            <person name="Finn R."/>
            <person name="Kale V."/>
            <person name="Holt S."/>
            <person name="Cochrane G."/>
            <person name="Meng A."/>
            <person name="Brown T."/>
            <person name="Cohen L."/>
        </authorList>
    </citation>
    <scope>NUCLEOTIDE SEQUENCE</scope>
    <source>
        <strain evidence="31">CCAP 1951/1</strain>
    </source>
</reference>
<dbReference type="InterPro" id="IPR009075">
    <property type="entry name" value="AcylCo_DH/oxidase_C"/>
</dbReference>
<feature type="domain" description="Acyl-CoA dehydrogenase/oxidase C-terminal" evidence="28">
    <location>
        <begin position="252"/>
        <end position="399"/>
    </location>
</feature>
<dbReference type="EC" id="1.3.8.5" evidence="16"/>
<comment type="catalytic activity">
    <reaction evidence="24">
        <text>hexanoyl-CoA + oxidized [electron-transfer flavoprotein] + H(+) = (2E)-hexenoyl-CoA + reduced [electron-transfer flavoprotein]</text>
        <dbReference type="Rhea" id="RHEA:43464"/>
        <dbReference type="Rhea" id="RHEA-COMP:10685"/>
        <dbReference type="Rhea" id="RHEA-COMP:10686"/>
        <dbReference type="ChEBI" id="CHEBI:15378"/>
        <dbReference type="ChEBI" id="CHEBI:57692"/>
        <dbReference type="ChEBI" id="CHEBI:58307"/>
        <dbReference type="ChEBI" id="CHEBI:62077"/>
        <dbReference type="ChEBI" id="CHEBI:62620"/>
    </reaction>
    <physiologicalReaction direction="left-to-right" evidence="24">
        <dbReference type="Rhea" id="RHEA:43465"/>
    </physiologicalReaction>
</comment>
<comment type="catalytic activity">
    <reaction evidence="20">
        <text>2-methylbutanoyl-CoA + oxidized [electron-transfer flavoprotein] + H(+) = (2E)-2-methylbut-2-enoyl-CoA + reduced [electron-transfer flavoprotein]</text>
        <dbReference type="Rhea" id="RHEA:43780"/>
        <dbReference type="Rhea" id="RHEA-COMP:10685"/>
        <dbReference type="Rhea" id="RHEA-COMP:10686"/>
        <dbReference type="ChEBI" id="CHEBI:15378"/>
        <dbReference type="ChEBI" id="CHEBI:57336"/>
        <dbReference type="ChEBI" id="CHEBI:57337"/>
        <dbReference type="ChEBI" id="CHEBI:57692"/>
        <dbReference type="ChEBI" id="CHEBI:58307"/>
        <dbReference type="EC" id="1.3.8.5"/>
    </reaction>
    <physiologicalReaction direction="left-to-right" evidence="20">
        <dbReference type="Rhea" id="RHEA:43781"/>
    </physiologicalReaction>
</comment>
<comment type="catalytic activity">
    <reaction evidence="22">
        <text>(2R)-2-methylbutanoyl-CoA + oxidized [electron-transfer flavoprotein] + H(+) = ethylacryloyl-CoA + reduced [electron-transfer flavoprotein]</text>
        <dbReference type="Rhea" id="RHEA:65296"/>
        <dbReference type="Rhea" id="RHEA-COMP:10685"/>
        <dbReference type="Rhea" id="RHEA-COMP:10686"/>
        <dbReference type="ChEBI" id="CHEBI:15378"/>
        <dbReference type="ChEBI" id="CHEBI:57692"/>
        <dbReference type="ChEBI" id="CHEBI:58307"/>
        <dbReference type="ChEBI" id="CHEBI:156439"/>
        <dbReference type="ChEBI" id="CHEBI:156440"/>
    </reaction>
    <physiologicalReaction direction="left-to-right" evidence="22">
        <dbReference type="Rhea" id="RHEA:65297"/>
    </physiologicalReaction>
</comment>
<evidence type="ECO:0000256" key="5">
    <source>
        <dbReference type="ARBA" id="ARBA00011881"/>
    </source>
</evidence>
<evidence type="ECO:0000256" key="9">
    <source>
        <dbReference type="ARBA" id="ARBA00022832"/>
    </source>
</evidence>
<keyword evidence="12 27" id="KW-0560">Oxidoreductase</keyword>
<evidence type="ECO:0000256" key="4">
    <source>
        <dbReference type="ARBA" id="ARBA00009347"/>
    </source>
</evidence>
<feature type="domain" description="Acyl-CoA oxidase/dehydrogenase middle" evidence="29">
    <location>
        <begin position="144"/>
        <end position="240"/>
    </location>
</feature>
<comment type="cofactor">
    <cofactor evidence="1 27">
        <name>FAD</name>
        <dbReference type="ChEBI" id="CHEBI:57692"/>
    </cofactor>
</comment>
<evidence type="ECO:0000256" key="15">
    <source>
        <dbReference type="ARBA" id="ARBA00037895"/>
    </source>
</evidence>
<evidence type="ECO:0000256" key="17">
    <source>
        <dbReference type="ARBA" id="ARBA00039850"/>
    </source>
</evidence>
<keyword evidence="14" id="KW-0496">Mitochondrion</keyword>
<evidence type="ECO:0000256" key="2">
    <source>
        <dbReference type="ARBA" id="ARBA00004305"/>
    </source>
</evidence>
<dbReference type="GO" id="GO:0046395">
    <property type="term" value="P:carboxylic acid catabolic process"/>
    <property type="evidence" value="ECO:0007669"/>
    <property type="project" value="UniProtKB-ARBA"/>
</dbReference>
<dbReference type="SUPFAM" id="SSF47203">
    <property type="entry name" value="Acyl-CoA dehydrogenase C-terminal domain-like"/>
    <property type="match status" value="1"/>
</dbReference>
<keyword evidence="8 27" id="KW-0274">FAD</keyword>
<dbReference type="CDD" id="cd01158">
    <property type="entry name" value="SCAD_SBCAD"/>
    <property type="match status" value="1"/>
</dbReference>
<dbReference type="PROSITE" id="PS00073">
    <property type="entry name" value="ACYL_COA_DH_2"/>
    <property type="match status" value="1"/>
</dbReference>
<keyword evidence="10" id="KW-0809">Transit peptide</keyword>
<evidence type="ECO:0000256" key="21">
    <source>
        <dbReference type="ARBA" id="ARBA00048307"/>
    </source>
</evidence>
<dbReference type="FunFam" id="2.40.110.10:FF:000001">
    <property type="entry name" value="Acyl-CoA dehydrogenase, mitochondrial"/>
    <property type="match status" value="1"/>
</dbReference>
<dbReference type="PIRSF" id="PIRSF016578">
    <property type="entry name" value="HsaA"/>
    <property type="match status" value="1"/>
</dbReference>
<gene>
    <name evidence="31" type="ORF">NDES1114_LOCUS3514</name>
</gene>
<evidence type="ECO:0000256" key="7">
    <source>
        <dbReference type="ARBA" id="ARBA00022630"/>
    </source>
</evidence>
<evidence type="ECO:0000256" key="23">
    <source>
        <dbReference type="ARBA" id="ARBA00049096"/>
    </source>
</evidence>
<evidence type="ECO:0000259" key="29">
    <source>
        <dbReference type="Pfam" id="PF02770"/>
    </source>
</evidence>
<dbReference type="GO" id="GO:0005759">
    <property type="term" value="C:mitochondrial matrix"/>
    <property type="evidence" value="ECO:0007669"/>
    <property type="project" value="UniProtKB-SubCell"/>
</dbReference>
<evidence type="ECO:0000256" key="1">
    <source>
        <dbReference type="ARBA" id="ARBA00001974"/>
    </source>
</evidence>
<dbReference type="PROSITE" id="PS00072">
    <property type="entry name" value="ACYL_COA_DH_1"/>
    <property type="match status" value="1"/>
</dbReference>
<dbReference type="Gene3D" id="1.20.140.10">
    <property type="entry name" value="Butyryl-CoA Dehydrogenase, subunit A, domain 3"/>
    <property type="match status" value="1"/>
</dbReference>
<comment type="similarity">
    <text evidence="4 27">Belongs to the acyl-CoA dehydrogenase family.</text>
</comment>
<evidence type="ECO:0000256" key="24">
    <source>
        <dbReference type="ARBA" id="ARBA00049192"/>
    </source>
</evidence>
<evidence type="ECO:0000256" key="12">
    <source>
        <dbReference type="ARBA" id="ARBA00023002"/>
    </source>
</evidence>
<feature type="domain" description="Acyl-CoA dehydrogenase/oxidase N-terminal" evidence="30">
    <location>
        <begin position="30"/>
        <end position="139"/>
    </location>
</feature>
<evidence type="ECO:0000256" key="25">
    <source>
        <dbReference type="ARBA" id="ARBA00049552"/>
    </source>
</evidence>
<evidence type="ECO:0000259" key="28">
    <source>
        <dbReference type="Pfam" id="PF00441"/>
    </source>
</evidence>
<comment type="pathway">
    <text evidence="3">Lipid metabolism; mitochondrial fatty acid beta-oxidation.</text>
</comment>
<proteinExistence type="inferred from homology"/>
<evidence type="ECO:0000256" key="20">
    <source>
        <dbReference type="ARBA" id="ARBA00048235"/>
    </source>
</evidence>
<dbReference type="Pfam" id="PF00441">
    <property type="entry name" value="Acyl-CoA_dh_1"/>
    <property type="match status" value="1"/>
</dbReference>
<dbReference type="GO" id="GO:0006631">
    <property type="term" value="P:fatty acid metabolic process"/>
    <property type="evidence" value="ECO:0007669"/>
    <property type="project" value="UniProtKB-KW"/>
</dbReference>
<dbReference type="Pfam" id="PF02770">
    <property type="entry name" value="Acyl-CoA_dh_M"/>
    <property type="match status" value="1"/>
</dbReference>
<evidence type="ECO:0000256" key="13">
    <source>
        <dbReference type="ARBA" id="ARBA00023098"/>
    </source>
</evidence>
<dbReference type="InterPro" id="IPR006089">
    <property type="entry name" value="Acyl-CoA_DH_CS"/>
</dbReference>
<dbReference type="EMBL" id="HBGF01005168">
    <property type="protein sequence ID" value="CAD9094173.1"/>
    <property type="molecule type" value="Transcribed_RNA"/>
</dbReference>
<dbReference type="InterPro" id="IPR046373">
    <property type="entry name" value="Acyl-CoA_Oxase/DH_mid-dom_sf"/>
</dbReference>